<keyword evidence="8 9" id="KW-0408">Iron</keyword>
<dbReference type="GO" id="GO:0009055">
    <property type="term" value="F:electron transfer activity"/>
    <property type="evidence" value="ECO:0007669"/>
    <property type="project" value="InterPro"/>
</dbReference>
<reference evidence="13" key="1">
    <citation type="journal article" date="2023" name="Front. Mar. Sci.">
        <title>A new Merluccius polli reference genome to investigate the effects of global change in West African waters.</title>
        <authorList>
            <person name="Mateo J.L."/>
            <person name="Blanco-Fernandez C."/>
            <person name="Garcia-Vazquez E."/>
            <person name="Machado-Schiaffino G."/>
        </authorList>
    </citation>
    <scope>NUCLEOTIDE SEQUENCE</scope>
    <source>
        <strain evidence="13">C29</strain>
        <tissue evidence="13">Fin</tissue>
    </source>
</reference>
<evidence type="ECO:0000256" key="9">
    <source>
        <dbReference type="PROSITE-ProRule" id="PRU00433"/>
    </source>
</evidence>
<comment type="caution">
    <text evidence="13">The sequence shown here is derived from an EMBL/GenBank/DDBJ whole genome shotgun (WGS) entry which is preliminary data.</text>
</comment>
<keyword evidence="7 11" id="KW-0249">Electron transport</keyword>
<comment type="subcellular location">
    <subcellularLocation>
        <location evidence="2">Mitochondrion intermembrane space</location>
    </subcellularLocation>
</comment>
<dbReference type="InterPro" id="IPR009056">
    <property type="entry name" value="Cyt_c-like_dom"/>
</dbReference>
<feature type="domain" description="Cytochrome c" evidence="12">
    <location>
        <begin position="130"/>
        <end position="231"/>
    </location>
</feature>
<dbReference type="EMBL" id="JAOPHQ010001202">
    <property type="protein sequence ID" value="KAK0151554.1"/>
    <property type="molecule type" value="Genomic_DNA"/>
</dbReference>
<evidence type="ECO:0000313" key="13">
    <source>
        <dbReference type="EMBL" id="KAK0151554.1"/>
    </source>
</evidence>
<dbReference type="PROSITE" id="PS51007">
    <property type="entry name" value="CYTC"/>
    <property type="match status" value="1"/>
</dbReference>
<dbReference type="GO" id="GO:0046872">
    <property type="term" value="F:metal ion binding"/>
    <property type="evidence" value="ECO:0007669"/>
    <property type="project" value="UniProtKB-KW"/>
</dbReference>
<evidence type="ECO:0000256" key="4">
    <source>
        <dbReference type="ARBA" id="ARBA00022448"/>
    </source>
</evidence>
<comment type="PTM">
    <text evidence="11">Binds 1 heme group per subunit.</text>
</comment>
<dbReference type="AlphaFoldDB" id="A0AA47N4I3"/>
<sequence length="232" mass="25279">MAASNVNPVSMLTVQRNTARSSSVKVLGIMTKILVSSSSSTSRPHELDSVTLKTDYLYRFGPLDDDFAVHLLHRQAGLGGFGELDTAWMSPNTANVSRITSSDMDRHVTMNSRLLGGSSRFSVTCLRTMGDIAKGKKAFVQKCAQCHTVEDGGKHKVGPNLWGLFGRKTGQGAGYSYTDANKSKGITWSEDTLMEYLENPKKYIPGTKMIFAGIKKKGERADLIAYLKSATS</sequence>
<dbReference type="PANTHER" id="PTHR11961">
    <property type="entry name" value="CYTOCHROME C"/>
    <property type="match status" value="1"/>
</dbReference>
<organism evidence="13 14">
    <name type="scientific">Merluccius polli</name>
    <name type="common">Benguela hake</name>
    <name type="synonym">Merluccius cadenati</name>
    <dbReference type="NCBI Taxonomy" id="89951"/>
    <lineage>
        <taxon>Eukaryota</taxon>
        <taxon>Metazoa</taxon>
        <taxon>Chordata</taxon>
        <taxon>Craniata</taxon>
        <taxon>Vertebrata</taxon>
        <taxon>Euteleostomi</taxon>
        <taxon>Actinopterygii</taxon>
        <taxon>Neopterygii</taxon>
        <taxon>Teleostei</taxon>
        <taxon>Neoteleostei</taxon>
        <taxon>Acanthomorphata</taxon>
        <taxon>Zeiogadaria</taxon>
        <taxon>Gadariae</taxon>
        <taxon>Gadiformes</taxon>
        <taxon>Gadoidei</taxon>
        <taxon>Merlucciidae</taxon>
        <taxon>Merluccius</taxon>
    </lineage>
</organism>
<proteinExistence type="inferred from homology"/>
<dbReference type="GO" id="GO:0020037">
    <property type="term" value="F:heme binding"/>
    <property type="evidence" value="ECO:0007669"/>
    <property type="project" value="InterPro"/>
</dbReference>
<gene>
    <name evidence="13" type="primary">cyc_0</name>
    <name evidence="13" type="ORF">N1851_007149</name>
</gene>
<evidence type="ECO:0000256" key="10">
    <source>
        <dbReference type="RuleBase" id="RU004426"/>
    </source>
</evidence>
<protein>
    <submittedName>
        <fullName evidence="13">Cytochrome c</fullName>
    </submittedName>
</protein>
<evidence type="ECO:0000256" key="2">
    <source>
        <dbReference type="ARBA" id="ARBA00004569"/>
    </source>
</evidence>
<keyword evidence="5 9" id="KW-0349">Heme</keyword>
<evidence type="ECO:0000256" key="6">
    <source>
        <dbReference type="ARBA" id="ARBA00022723"/>
    </source>
</evidence>
<dbReference type="FunFam" id="1.10.760.10:FF:000001">
    <property type="entry name" value="Cytochrome c iso-1"/>
    <property type="match status" value="1"/>
</dbReference>
<dbReference type="InterPro" id="IPR036909">
    <property type="entry name" value="Cyt_c-like_dom_sf"/>
</dbReference>
<dbReference type="InterPro" id="IPR002327">
    <property type="entry name" value="Cyt_c_1A/1B"/>
</dbReference>
<keyword evidence="14" id="KW-1185">Reference proteome</keyword>
<keyword evidence="6 9" id="KW-0479">Metal-binding</keyword>
<evidence type="ECO:0000256" key="11">
    <source>
        <dbReference type="RuleBase" id="RU004427"/>
    </source>
</evidence>
<evidence type="ECO:0000313" key="14">
    <source>
        <dbReference type="Proteomes" id="UP001174136"/>
    </source>
</evidence>
<dbReference type="GO" id="GO:0005758">
    <property type="term" value="C:mitochondrial intermembrane space"/>
    <property type="evidence" value="ECO:0007669"/>
    <property type="project" value="UniProtKB-SubCell"/>
</dbReference>
<keyword evidence="11" id="KW-0496">Mitochondrion</keyword>
<evidence type="ECO:0000256" key="3">
    <source>
        <dbReference type="ARBA" id="ARBA00006488"/>
    </source>
</evidence>
<keyword evidence="4 11" id="KW-0813">Transport</keyword>
<dbReference type="Proteomes" id="UP001174136">
    <property type="component" value="Unassembled WGS sequence"/>
</dbReference>
<dbReference type="Gene3D" id="1.10.760.10">
    <property type="entry name" value="Cytochrome c-like domain"/>
    <property type="match status" value="1"/>
</dbReference>
<evidence type="ECO:0000256" key="8">
    <source>
        <dbReference type="ARBA" id="ARBA00023004"/>
    </source>
</evidence>
<comment type="function">
    <text evidence="1 11">Electron carrier protein. The oxidized form of the cytochrome c heme group can accept an electron from the heme group of the cytochrome c1 subunit of cytochrome reductase. Cytochrome c then transfers this electron to the cytochrome oxidase complex, the final protein carrier in the mitochondrial electron-transport chain.</text>
</comment>
<comment type="similarity">
    <text evidence="3 10">Belongs to the cytochrome c family.</text>
</comment>
<evidence type="ECO:0000256" key="1">
    <source>
        <dbReference type="ARBA" id="ARBA00002555"/>
    </source>
</evidence>
<keyword evidence="11" id="KW-0679">Respiratory chain</keyword>
<evidence type="ECO:0000256" key="5">
    <source>
        <dbReference type="ARBA" id="ARBA00022617"/>
    </source>
</evidence>
<dbReference type="Pfam" id="PF00034">
    <property type="entry name" value="Cytochrom_C"/>
    <property type="match status" value="1"/>
</dbReference>
<dbReference type="PRINTS" id="PR00604">
    <property type="entry name" value="CYTCHRMECIAB"/>
</dbReference>
<dbReference type="SUPFAM" id="SSF46626">
    <property type="entry name" value="Cytochrome c"/>
    <property type="match status" value="1"/>
</dbReference>
<evidence type="ECO:0000256" key="7">
    <source>
        <dbReference type="ARBA" id="ARBA00022982"/>
    </source>
</evidence>
<evidence type="ECO:0000259" key="12">
    <source>
        <dbReference type="PROSITE" id="PS51007"/>
    </source>
</evidence>
<accession>A0AA47N4I3</accession>
<name>A0AA47N4I3_MERPO</name>